<dbReference type="STRING" id="45882.A0A0V1C6B4"/>
<sequence length="166" mass="18456">MTFFDHKFPNKISSNYIVRKLMQINVLYVISKDQPIALICVSAIVMQITSATTPVNDPANECPLGSVSGAAPLSQFPGAVQRSTLPLACVGPLYNIALFWYEINENTKKSLISEGLKLPYCRNIRAYTLYLPYLKTTFGNLHFILSQGQAHQVDGLVKQPHLALTR</sequence>
<dbReference type="EMBL" id="JYDI01000472">
    <property type="protein sequence ID" value="KRY44825.1"/>
    <property type="molecule type" value="Genomic_DNA"/>
</dbReference>
<reference evidence="1 2" key="1">
    <citation type="submission" date="2015-01" db="EMBL/GenBank/DDBJ databases">
        <title>Evolution of Trichinella species and genotypes.</title>
        <authorList>
            <person name="Korhonen P.K."/>
            <person name="Edoardo P."/>
            <person name="Giuseppe L.R."/>
            <person name="Gasser R.B."/>
        </authorList>
    </citation>
    <scope>NUCLEOTIDE SEQUENCE [LARGE SCALE GENOMIC DNA]</scope>
    <source>
        <strain evidence="1">ISS120</strain>
    </source>
</reference>
<dbReference type="AlphaFoldDB" id="A0A0V1C6B4"/>
<protein>
    <submittedName>
        <fullName evidence="1">Uncharacterized protein</fullName>
    </submittedName>
</protein>
<comment type="caution">
    <text evidence="1">The sequence shown here is derived from an EMBL/GenBank/DDBJ whole genome shotgun (WGS) entry which is preliminary data.</text>
</comment>
<evidence type="ECO:0000313" key="2">
    <source>
        <dbReference type="Proteomes" id="UP000054653"/>
    </source>
</evidence>
<proteinExistence type="predicted"/>
<gene>
    <name evidence="1" type="ORF">T03_12502</name>
</gene>
<dbReference type="Proteomes" id="UP000054653">
    <property type="component" value="Unassembled WGS sequence"/>
</dbReference>
<dbReference type="OrthoDB" id="5932704at2759"/>
<name>A0A0V1C6B4_TRIBR</name>
<keyword evidence="2" id="KW-1185">Reference proteome</keyword>
<organism evidence="1 2">
    <name type="scientific">Trichinella britovi</name>
    <name type="common">Parasitic roundworm</name>
    <dbReference type="NCBI Taxonomy" id="45882"/>
    <lineage>
        <taxon>Eukaryota</taxon>
        <taxon>Metazoa</taxon>
        <taxon>Ecdysozoa</taxon>
        <taxon>Nematoda</taxon>
        <taxon>Enoplea</taxon>
        <taxon>Dorylaimia</taxon>
        <taxon>Trichinellida</taxon>
        <taxon>Trichinellidae</taxon>
        <taxon>Trichinella</taxon>
    </lineage>
</organism>
<accession>A0A0V1C6B4</accession>
<evidence type="ECO:0000313" key="1">
    <source>
        <dbReference type="EMBL" id="KRY44825.1"/>
    </source>
</evidence>